<dbReference type="AlphaFoldDB" id="A0A381Z2S8"/>
<accession>A0A381Z2S8</accession>
<evidence type="ECO:0000313" key="1">
    <source>
        <dbReference type="EMBL" id="SVA83500.1"/>
    </source>
</evidence>
<reference evidence="1" key="1">
    <citation type="submission" date="2018-05" db="EMBL/GenBank/DDBJ databases">
        <authorList>
            <person name="Lanie J.A."/>
            <person name="Ng W.-L."/>
            <person name="Kazmierczak K.M."/>
            <person name="Andrzejewski T.M."/>
            <person name="Davidsen T.M."/>
            <person name="Wayne K.J."/>
            <person name="Tettelin H."/>
            <person name="Glass J.I."/>
            <person name="Rusch D."/>
            <person name="Podicherti R."/>
            <person name="Tsui H.-C.T."/>
            <person name="Winkler M.E."/>
        </authorList>
    </citation>
    <scope>NUCLEOTIDE SEQUENCE</scope>
</reference>
<gene>
    <name evidence="1" type="ORF">METZ01_LOCUS136354</name>
</gene>
<proteinExistence type="predicted"/>
<protein>
    <submittedName>
        <fullName evidence="1">Uncharacterized protein</fullName>
    </submittedName>
</protein>
<sequence length="87" mass="10146">MYENDNHKEDEWAEHGVISYKELIDGLLAGSTNTRDLPEEEKQWITHSLHINNSIPFYKAKNFVGGAQITPYQKIKQFLLEVQSRQN</sequence>
<name>A0A381Z2S8_9ZZZZ</name>
<dbReference type="EMBL" id="UINC01019721">
    <property type="protein sequence ID" value="SVA83500.1"/>
    <property type="molecule type" value="Genomic_DNA"/>
</dbReference>
<organism evidence="1">
    <name type="scientific">marine metagenome</name>
    <dbReference type="NCBI Taxonomy" id="408172"/>
    <lineage>
        <taxon>unclassified sequences</taxon>
        <taxon>metagenomes</taxon>
        <taxon>ecological metagenomes</taxon>
    </lineage>
</organism>
<feature type="non-terminal residue" evidence="1">
    <location>
        <position position="87"/>
    </location>
</feature>